<evidence type="ECO:0000313" key="3">
    <source>
        <dbReference type="EMBL" id="AZQ13299.1"/>
    </source>
</evidence>
<keyword evidence="3" id="KW-0808">Transferase</keyword>
<evidence type="ECO:0000259" key="2">
    <source>
        <dbReference type="Pfam" id="PF00156"/>
    </source>
</evidence>
<feature type="region of interest" description="Disordered" evidence="1">
    <location>
        <begin position="375"/>
        <end position="412"/>
    </location>
</feature>
<keyword evidence="4" id="KW-1185">Reference proteome</keyword>
<dbReference type="RefSeq" id="WP_126169642.1">
    <property type="nucleotide sequence ID" value="NZ_CP020374.1"/>
</dbReference>
<name>A0ABM8HK30_9GAMM</name>
<organism evidence="3 4">
    <name type="scientific">Shewanella khirikhana</name>
    <dbReference type="NCBI Taxonomy" id="1965282"/>
    <lineage>
        <taxon>Bacteria</taxon>
        <taxon>Pseudomonadati</taxon>
        <taxon>Pseudomonadota</taxon>
        <taxon>Gammaproteobacteria</taxon>
        <taxon>Alteromonadales</taxon>
        <taxon>Shewanellaceae</taxon>
        <taxon>Shewanella</taxon>
    </lineage>
</organism>
<dbReference type="InterPro" id="IPR029057">
    <property type="entry name" value="PRTase-like"/>
</dbReference>
<sequence>MNKLGIGERAPWDDFPEVIRNGDLGALKNEPEYVAAKSGNMPAAFELVHRLLIDETVEAIRERIGDCKPVVLPVLAVEASGNNKIPLAMAEVLADRLGLDVSLNIIQSVKVGRTDSGADHRLAFNPTFEGEVTQGQKYLIVDDTLTMGGTVASLRGYVENRGGKVVAAAVMTAHEGTLKLPVKISMLASIESKHSSGMNQFWLETFGYEIDKLTQGEAGHLKSAKSVDAIRERILAARHEGIERLGANRIEAPTSSRGEGRSGVKVEQNYQEMLAIYTEAKHRQVESVETRLVNLIDQQRMRLQQTQSSHPGFFSMPRTRNTWKLSLIQQKSRLQTLQSRLEIVIEIKEGIGLYSMRVEELATRKMRAQNPELADNWDSLQQAKRQHQAPIKKQEQELKQDKKKRGGRTLGR</sequence>
<protein>
    <submittedName>
        <fullName evidence="3">Adenine phosphoribosyltransferase</fullName>
    </submittedName>
</protein>
<feature type="domain" description="Phosphoribosyltransferase" evidence="2">
    <location>
        <begin position="88"/>
        <end position="183"/>
    </location>
</feature>
<reference evidence="3 4" key="1">
    <citation type="submission" date="2017-03" db="EMBL/GenBank/DDBJ databases">
        <title>Full genome sequence of a non-lethal Shewanella isolate that potentiates virulence of Vibio parahaemolyticus causing acute hepatopancreatic necrosis disease (AHPND) in shrimp.</title>
        <authorList>
            <person name="Prachumwat A."/>
            <person name="Sritunyalucksana K."/>
        </authorList>
    </citation>
    <scope>NUCLEOTIDE SEQUENCE [LARGE SCALE GENOMIC DNA]</scope>
    <source>
        <strain evidence="3 4">TH2012</strain>
        <plasmid evidence="4">psth1</plasmid>
    </source>
</reference>
<geneLocation type="plasmid" evidence="4">
    <name>psth1</name>
</geneLocation>
<dbReference type="Gene3D" id="3.40.50.2020">
    <property type="match status" value="1"/>
</dbReference>
<dbReference type="CDD" id="cd06223">
    <property type="entry name" value="PRTases_typeI"/>
    <property type="match status" value="1"/>
</dbReference>
<dbReference type="SUPFAM" id="SSF53271">
    <property type="entry name" value="PRTase-like"/>
    <property type="match status" value="1"/>
</dbReference>
<evidence type="ECO:0000256" key="1">
    <source>
        <dbReference type="SAM" id="MobiDB-lite"/>
    </source>
</evidence>
<dbReference type="GO" id="GO:0016757">
    <property type="term" value="F:glycosyltransferase activity"/>
    <property type="evidence" value="ECO:0007669"/>
    <property type="project" value="UniProtKB-KW"/>
</dbReference>
<keyword evidence="3" id="KW-0614">Plasmid</keyword>
<accession>A0ABM8HK30</accession>
<evidence type="ECO:0000313" key="4">
    <source>
        <dbReference type="Proteomes" id="UP000278437"/>
    </source>
</evidence>
<keyword evidence="3" id="KW-0328">Glycosyltransferase</keyword>
<gene>
    <name evidence="3" type="ORF">STH12_04273</name>
</gene>
<dbReference type="InterPro" id="IPR000836">
    <property type="entry name" value="PRTase_dom"/>
</dbReference>
<dbReference type="Proteomes" id="UP000278437">
    <property type="component" value="Plasmid pSTH1"/>
</dbReference>
<feature type="compositionally biased region" description="Basic residues" evidence="1">
    <location>
        <begin position="401"/>
        <end position="412"/>
    </location>
</feature>
<dbReference type="Pfam" id="PF00156">
    <property type="entry name" value="Pribosyltran"/>
    <property type="match status" value="1"/>
</dbReference>
<dbReference type="InterPro" id="IPR050043">
    <property type="entry name" value="KfrC-like_dom"/>
</dbReference>
<dbReference type="EMBL" id="CP020374">
    <property type="protein sequence ID" value="AZQ13299.1"/>
    <property type="molecule type" value="Genomic_DNA"/>
</dbReference>
<dbReference type="NCBIfam" id="NF042916">
    <property type="entry name" value="IncP_KfrC_dom"/>
    <property type="match status" value="1"/>
</dbReference>
<proteinExistence type="predicted"/>